<evidence type="ECO:0000256" key="6">
    <source>
        <dbReference type="ARBA" id="ARBA00023065"/>
    </source>
</evidence>
<evidence type="ECO:0000256" key="3">
    <source>
        <dbReference type="ARBA" id="ARBA00022448"/>
    </source>
</evidence>
<keyword evidence="6" id="KW-0406">Ion transport</keyword>
<dbReference type="GO" id="GO:0005886">
    <property type="term" value="C:plasma membrane"/>
    <property type="evidence" value="ECO:0007669"/>
    <property type="project" value="TreeGrafter"/>
</dbReference>
<dbReference type="EMBL" id="SDWY01000002">
    <property type="protein sequence ID" value="MDN6899991.1"/>
    <property type="molecule type" value="Genomic_DNA"/>
</dbReference>
<evidence type="ECO:0000313" key="14">
    <source>
        <dbReference type="Proteomes" id="UP001167919"/>
    </source>
</evidence>
<evidence type="ECO:0000259" key="9">
    <source>
        <dbReference type="Pfam" id="PF01545"/>
    </source>
</evidence>
<keyword evidence="7 8" id="KW-0472">Membrane</keyword>
<dbReference type="Proteomes" id="UP001167919">
    <property type="component" value="Unassembled WGS sequence"/>
</dbReference>
<evidence type="ECO:0000256" key="8">
    <source>
        <dbReference type="SAM" id="Phobius"/>
    </source>
</evidence>
<dbReference type="Gene3D" id="1.20.1510.10">
    <property type="entry name" value="Cation efflux protein transmembrane domain"/>
    <property type="match status" value="1"/>
</dbReference>
<dbReference type="InterPro" id="IPR050681">
    <property type="entry name" value="CDF/SLC30A"/>
</dbReference>
<keyword evidence="5 8" id="KW-1133">Transmembrane helix</keyword>
<dbReference type="SUPFAM" id="SSF160240">
    <property type="entry name" value="Cation efflux protein cytoplasmic domain-like"/>
    <property type="match status" value="1"/>
</dbReference>
<reference evidence="12 13" key="1">
    <citation type="journal article" date="2019" name="Syst. Appl. Microbiol.">
        <title>Oenococcus sicerae sp. nov., isolated from French cider.</title>
        <authorList>
            <person name="Cousin F.J."/>
            <person name="Le Guellec R."/>
            <person name="Chagnot C."/>
            <person name="Goux D."/>
            <person name="Dalmasso M."/>
            <person name="Laplace J.M."/>
            <person name="Cretenet M."/>
        </authorList>
    </citation>
    <scope>NUCLEOTIDE SEQUENCE [LARGE SCALE GENOMIC DNA]</scope>
    <source>
        <strain evidence="12 13">UCMA 15228</strain>
    </source>
</reference>
<gene>
    <name evidence="12" type="ORF">DLJ48_03240</name>
    <name evidence="11" type="ORF">EVC35_03075</name>
</gene>
<protein>
    <submittedName>
        <fullName evidence="11">Cation transporter</fullName>
    </submittedName>
</protein>
<feature type="domain" description="Cation efflux protein cytoplasmic" evidence="10">
    <location>
        <begin position="212"/>
        <end position="287"/>
    </location>
</feature>
<feature type="transmembrane region" description="Helical" evidence="8">
    <location>
        <begin position="78"/>
        <end position="102"/>
    </location>
</feature>
<dbReference type="PANTHER" id="PTHR11562">
    <property type="entry name" value="CATION EFFLUX PROTEIN/ ZINC TRANSPORTER"/>
    <property type="match status" value="1"/>
</dbReference>
<comment type="similarity">
    <text evidence="2">Belongs to the cation diffusion facilitator (CDF) transporter (TC 2.A.4) family. SLC30A subfamily.</text>
</comment>
<organism evidence="11 14">
    <name type="scientific">Oenococcus sicerae</name>
    <dbReference type="NCBI Taxonomy" id="2203724"/>
    <lineage>
        <taxon>Bacteria</taxon>
        <taxon>Bacillati</taxon>
        <taxon>Bacillota</taxon>
        <taxon>Bacilli</taxon>
        <taxon>Lactobacillales</taxon>
        <taxon>Lactobacillaceae</taxon>
        <taxon>Oenococcus</taxon>
    </lineage>
</organism>
<evidence type="ECO:0000256" key="5">
    <source>
        <dbReference type="ARBA" id="ARBA00022989"/>
    </source>
</evidence>
<sequence length="296" mass="32770">MDEENIAQDPRNRKKYWLGISINLIFIIFEVACGLFASSLALVTDAVHNLGDVLGLVISLVAVILLKRKPTKHHTYGFYNTTILAAFINSLILVASLTLIIWESILRLLHPESHVNGGIVAVVALIGVVINGLTAYIFQSGAHGELNERANYWHFVGDALISLCVVIAGVAINFTGWEMIDPLVSILAAVFILRESWNVFISSFDLVTNGVPDGVDEIEVEKYLLSLPEIDKINDMHIWALSTTEIAISAHLQCDQPGDYMKIIDSATEGLRKNFHIDHVTLQLETCNKKHKESTI</sequence>
<dbReference type="EMBL" id="CP029684">
    <property type="protein sequence ID" value="QAS69606.1"/>
    <property type="molecule type" value="Genomic_DNA"/>
</dbReference>
<dbReference type="PANTHER" id="PTHR11562:SF17">
    <property type="entry name" value="RE54080P-RELATED"/>
    <property type="match status" value="1"/>
</dbReference>
<dbReference type="SUPFAM" id="SSF161111">
    <property type="entry name" value="Cation efflux protein transmembrane domain-like"/>
    <property type="match status" value="1"/>
</dbReference>
<evidence type="ECO:0000259" key="10">
    <source>
        <dbReference type="Pfam" id="PF16916"/>
    </source>
</evidence>
<dbReference type="AlphaFoldDB" id="A0AAJ1VMS4"/>
<dbReference type="Proteomes" id="UP000286907">
    <property type="component" value="Chromosome"/>
</dbReference>
<proteinExistence type="inferred from homology"/>
<dbReference type="InterPro" id="IPR058533">
    <property type="entry name" value="Cation_efflux_TM"/>
</dbReference>
<keyword evidence="3" id="KW-0813">Transport</keyword>
<evidence type="ECO:0000313" key="13">
    <source>
        <dbReference type="Proteomes" id="UP000286907"/>
    </source>
</evidence>
<keyword evidence="13" id="KW-1185">Reference proteome</keyword>
<evidence type="ECO:0000256" key="7">
    <source>
        <dbReference type="ARBA" id="ARBA00023136"/>
    </source>
</evidence>
<feature type="domain" description="Cation efflux protein transmembrane" evidence="9">
    <location>
        <begin position="17"/>
        <end position="205"/>
    </location>
</feature>
<evidence type="ECO:0000256" key="1">
    <source>
        <dbReference type="ARBA" id="ARBA00004141"/>
    </source>
</evidence>
<dbReference type="InterPro" id="IPR027470">
    <property type="entry name" value="Cation_efflux_CTD"/>
</dbReference>
<name>A0AAJ1VMS4_9LACO</name>
<reference evidence="11" key="2">
    <citation type="submission" date="2019-01" db="EMBL/GenBank/DDBJ databases">
        <title>Oenococcus sicerae UCMA17102.</title>
        <authorList>
            <person name="Cousin F.J."/>
            <person name="Le Guellec R."/>
            <person name="Cretenet M."/>
        </authorList>
    </citation>
    <scope>NUCLEOTIDE SEQUENCE</scope>
    <source>
        <strain evidence="11">UCMA17102</strain>
    </source>
</reference>
<feature type="transmembrane region" description="Helical" evidence="8">
    <location>
        <begin position="150"/>
        <end position="170"/>
    </location>
</feature>
<reference evidence="12" key="3">
    <citation type="submission" date="2020-01" db="EMBL/GenBank/DDBJ databases">
        <authorList>
            <person name="Cousin F.J."/>
            <person name="Le Guellec R."/>
            <person name="Cretenet M."/>
        </authorList>
    </citation>
    <scope>NUCLEOTIDE SEQUENCE</scope>
    <source>
        <strain evidence="12">UCMA 15228</strain>
    </source>
</reference>
<evidence type="ECO:0000313" key="11">
    <source>
        <dbReference type="EMBL" id="MDN6899991.1"/>
    </source>
</evidence>
<dbReference type="RefSeq" id="WP_128685859.1">
    <property type="nucleotide sequence ID" value="NZ_CP029684.2"/>
</dbReference>
<dbReference type="InterPro" id="IPR027469">
    <property type="entry name" value="Cation_efflux_TMD_sf"/>
</dbReference>
<feature type="transmembrane region" description="Helical" evidence="8">
    <location>
        <begin position="16"/>
        <end position="40"/>
    </location>
</feature>
<feature type="transmembrane region" description="Helical" evidence="8">
    <location>
        <begin position="114"/>
        <end position="138"/>
    </location>
</feature>
<keyword evidence="4 8" id="KW-0812">Transmembrane</keyword>
<dbReference type="InterPro" id="IPR002524">
    <property type="entry name" value="Cation_efflux"/>
</dbReference>
<evidence type="ECO:0000256" key="4">
    <source>
        <dbReference type="ARBA" id="ARBA00022692"/>
    </source>
</evidence>
<comment type="subcellular location">
    <subcellularLocation>
        <location evidence="1">Membrane</location>
        <topology evidence="1">Multi-pass membrane protein</topology>
    </subcellularLocation>
</comment>
<accession>A0AAJ1VMS4</accession>
<feature type="transmembrane region" description="Helical" evidence="8">
    <location>
        <begin position="46"/>
        <end position="66"/>
    </location>
</feature>
<evidence type="ECO:0000313" key="12">
    <source>
        <dbReference type="EMBL" id="QAS69606.1"/>
    </source>
</evidence>
<dbReference type="GO" id="GO:0005385">
    <property type="term" value="F:zinc ion transmembrane transporter activity"/>
    <property type="evidence" value="ECO:0007669"/>
    <property type="project" value="TreeGrafter"/>
</dbReference>
<evidence type="ECO:0000256" key="2">
    <source>
        <dbReference type="ARBA" id="ARBA00008873"/>
    </source>
</evidence>
<dbReference type="Pfam" id="PF16916">
    <property type="entry name" value="ZT_dimer"/>
    <property type="match status" value="1"/>
</dbReference>
<dbReference type="InterPro" id="IPR036837">
    <property type="entry name" value="Cation_efflux_CTD_sf"/>
</dbReference>
<dbReference type="Pfam" id="PF01545">
    <property type="entry name" value="Cation_efflux"/>
    <property type="match status" value="1"/>
</dbReference>
<dbReference type="NCBIfam" id="TIGR01297">
    <property type="entry name" value="CDF"/>
    <property type="match status" value="1"/>
</dbReference>